<dbReference type="InterPro" id="IPR001567">
    <property type="entry name" value="Pept_M3A_M3B_dom"/>
</dbReference>
<dbReference type="Proteomes" id="UP001652625">
    <property type="component" value="Chromosome 07"/>
</dbReference>
<dbReference type="Pfam" id="PF01432">
    <property type="entry name" value="Peptidase_M3"/>
    <property type="match status" value="1"/>
</dbReference>
<reference evidence="10" key="1">
    <citation type="submission" date="2025-08" db="UniProtKB">
        <authorList>
            <consortium name="RefSeq"/>
        </authorList>
    </citation>
    <scope>IDENTIFICATION</scope>
</reference>
<dbReference type="PANTHER" id="PTHR11804:SF84">
    <property type="entry name" value="SACCHAROLYSIN"/>
    <property type="match status" value="1"/>
</dbReference>
<keyword evidence="4 7" id="KW-0378">Hydrolase</keyword>
<protein>
    <submittedName>
        <fullName evidence="10">Thimet oligopeptidase isoform X2</fullName>
    </submittedName>
</protein>
<evidence type="ECO:0000256" key="2">
    <source>
        <dbReference type="ARBA" id="ARBA00022670"/>
    </source>
</evidence>
<sequence length="710" mass="81853">MFWIGCSMNYCVQNSVLKQISWVNLFLVRKKVYFLKKNSFFIYRTMDTFKADIKVQWNLSVEDIKSKVQELIEKTRSVYDYVGSIPADEVNLENVLMTLAYNDYKHRIENSMLDFPQHVSTNKEIRAASTEADKVLSDFAVEMSMREDVFKNLIALQKKNCEMSKEAIRYLERLIRNGQRDGLHLSKDTQEEVKKIKKRISDLSIEFNKNCNEENTVFEFTEDELSGMPPDFLNGLKKSESGDKFQVSLKYPDYFPCMKNARNPDVRKTLETAFNSRCIKENTPILEELIELRDKKAKILGFDNHASFVTEMRMAKTADTVMSFLDELAVKLEPLGAQEVTEMLTLKKEECAKYGYTFDNKINYWDMRYYMNMIEKSKYSIDHEKLKEYFPLYAVITGVLDIYQELLSVTFNEIVDAQTWHSDVSLYSVTDVATNKRMGYFYLDLFPREGKFGHAACFSLQPGCFKENGERMLSVSAMVANFTKPTNDKPSLLGHEEVETFFHEFGHVMHQICAEAEFAFFSGTSVERDFVEAPSQMLENWCWEEAALKRMSKHYKDESELPSDLIDTLVKSRNANAGLFNLRQIALGIFDQLIHTRPSANTADVFAEVSEKVLKISQTPGTNMSASFGHLAGGYDAQYYGYMWSEVYSMDMFHSRFKKEGIFNPLVGMAYRECILKPGGSLDARDMLLNFLGREPNQEAFLISKGLVSS</sequence>
<dbReference type="Gene3D" id="1.20.1050.40">
    <property type="entry name" value="Endopeptidase. Chain P, domain 1"/>
    <property type="match status" value="1"/>
</dbReference>
<name>A0ABM4C6T9_HYDVU</name>
<gene>
    <name evidence="10" type="primary">LOC100212290</name>
</gene>
<organism evidence="9 10">
    <name type="scientific">Hydra vulgaris</name>
    <name type="common">Hydra</name>
    <name type="synonym">Hydra attenuata</name>
    <dbReference type="NCBI Taxonomy" id="6087"/>
    <lineage>
        <taxon>Eukaryota</taxon>
        <taxon>Metazoa</taxon>
        <taxon>Cnidaria</taxon>
        <taxon>Hydrozoa</taxon>
        <taxon>Hydroidolina</taxon>
        <taxon>Anthoathecata</taxon>
        <taxon>Aplanulata</taxon>
        <taxon>Hydridae</taxon>
        <taxon>Hydra</taxon>
    </lineage>
</organism>
<accession>A0ABM4C6T9</accession>
<keyword evidence="9" id="KW-1185">Reference proteome</keyword>
<evidence type="ECO:0000256" key="3">
    <source>
        <dbReference type="ARBA" id="ARBA00022723"/>
    </source>
</evidence>
<feature type="domain" description="Peptidase M3A/M3B catalytic" evidence="8">
    <location>
        <begin position="258"/>
        <end position="706"/>
    </location>
</feature>
<evidence type="ECO:0000256" key="1">
    <source>
        <dbReference type="ARBA" id="ARBA00006040"/>
    </source>
</evidence>
<evidence type="ECO:0000256" key="4">
    <source>
        <dbReference type="ARBA" id="ARBA00022801"/>
    </source>
</evidence>
<evidence type="ECO:0000256" key="7">
    <source>
        <dbReference type="RuleBase" id="RU003435"/>
    </source>
</evidence>
<keyword evidence="6 7" id="KW-0482">Metalloprotease</keyword>
<dbReference type="Gene3D" id="3.40.390.10">
    <property type="entry name" value="Collagenase (Catalytic Domain)"/>
    <property type="match status" value="1"/>
</dbReference>
<dbReference type="RefSeq" id="XP_065657294.1">
    <property type="nucleotide sequence ID" value="XM_065801222.1"/>
</dbReference>
<dbReference type="InterPro" id="IPR024079">
    <property type="entry name" value="MetalloPept_cat_dom_sf"/>
</dbReference>
<dbReference type="GeneID" id="100212290"/>
<evidence type="ECO:0000313" key="9">
    <source>
        <dbReference type="Proteomes" id="UP001652625"/>
    </source>
</evidence>
<comment type="similarity">
    <text evidence="1 7">Belongs to the peptidase M3 family.</text>
</comment>
<evidence type="ECO:0000313" key="10">
    <source>
        <dbReference type="RefSeq" id="XP_065657294.1"/>
    </source>
</evidence>
<dbReference type="CDD" id="cd06455">
    <property type="entry name" value="M3A_TOP"/>
    <property type="match status" value="1"/>
</dbReference>
<evidence type="ECO:0000256" key="6">
    <source>
        <dbReference type="ARBA" id="ARBA00023049"/>
    </source>
</evidence>
<keyword evidence="2 7" id="KW-0645">Protease</keyword>
<dbReference type="SUPFAM" id="SSF55486">
    <property type="entry name" value="Metalloproteases ('zincins'), catalytic domain"/>
    <property type="match status" value="1"/>
</dbReference>
<comment type="cofactor">
    <cofactor evidence="7">
        <name>Zn(2+)</name>
        <dbReference type="ChEBI" id="CHEBI:29105"/>
    </cofactor>
    <text evidence="7">Binds 1 zinc ion.</text>
</comment>
<dbReference type="Gene3D" id="1.10.1370.10">
    <property type="entry name" value="Neurolysin, domain 3"/>
    <property type="match status" value="1"/>
</dbReference>
<dbReference type="PANTHER" id="PTHR11804">
    <property type="entry name" value="PROTEASE M3 THIMET OLIGOPEPTIDASE-RELATED"/>
    <property type="match status" value="1"/>
</dbReference>
<dbReference type="InterPro" id="IPR024077">
    <property type="entry name" value="Neurolysin/TOP_dom2"/>
</dbReference>
<evidence type="ECO:0000259" key="8">
    <source>
        <dbReference type="Pfam" id="PF01432"/>
    </source>
</evidence>
<dbReference type="InterPro" id="IPR024080">
    <property type="entry name" value="Neurolysin/TOP_N"/>
</dbReference>
<keyword evidence="3 7" id="KW-0479">Metal-binding</keyword>
<evidence type="ECO:0000256" key="5">
    <source>
        <dbReference type="ARBA" id="ARBA00022833"/>
    </source>
</evidence>
<keyword evidence="5 7" id="KW-0862">Zinc</keyword>
<proteinExistence type="inferred from homology"/>
<dbReference type="InterPro" id="IPR045090">
    <property type="entry name" value="Pept_M3A_M3B"/>
</dbReference>